<dbReference type="Gene3D" id="1.10.1670.10">
    <property type="entry name" value="Helix-hairpin-Helix base-excision DNA repair enzymes (C-terminal)"/>
    <property type="match status" value="1"/>
</dbReference>
<keyword evidence="7" id="KW-0511">Multifunctional enzyme</keyword>
<keyword evidence="8" id="KW-0326">Glycosidase</keyword>
<accession>G4D2H0</accession>
<dbReference type="InterPro" id="IPR003265">
    <property type="entry name" value="HhH-GPD_domain"/>
</dbReference>
<evidence type="ECO:0000256" key="7">
    <source>
        <dbReference type="ARBA" id="ARBA00023268"/>
    </source>
</evidence>
<dbReference type="STRING" id="997350.HMPREF9129_0600"/>
<dbReference type="InterPro" id="IPR052054">
    <property type="entry name" value="Oxidative_DNA_repair_enzyme"/>
</dbReference>
<dbReference type="GO" id="GO:0140078">
    <property type="term" value="F:class I DNA-(apurinic or apyrimidinic site) endonuclease activity"/>
    <property type="evidence" value="ECO:0007669"/>
    <property type="project" value="UniProtKB-EC"/>
</dbReference>
<dbReference type="SMART" id="SM00478">
    <property type="entry name" value="ENDO3c"/>
    <property type="match status" value="1"/>
</dbReference>
<dbReference type="SUPFAM" id="SSF55945">
    <property type="entry name" value="TATA-box binding protein-like"/>
    <property type="match status" value="1"/>
</dbReference>
<comment type="caution">
    <text evidence="11">The sequence shown here is derived from an EMBL/GenBank/DDBJ whole genome shotgun (WGS) entry which is preliminary data.</text>
</comment>
<name>G4D2H0_9FIRM</name>
<dbReference type="GO" id="GO:0006289">
    <property type="term" value="P:nucleotide-excision repair"/>
    <property type="evidence" value="ECO:0007669"/>
    <property type="project" value="InterPro"/>
</dbReference>
<gene>
    <name evidence="11" type="primary">alkA</name>
    <name evidence="11" type="ORF">HMPREF9129_0600</name>
</gene>
<keyword evidence="12" id="KW-1185">Reference proteome</keyword>
<evidence type="ECO:0000259" key="10">
    <source>
        <dbReference type="SMART" id="SM00478"/>
    </source>
</evidence>
<keyword evidence="4" id="KW-0378">Hydrolase</keyword>
<evidence type="ECO:0000256" key="1">
    <source>
        <dbReference type="ARBA" id="ARBA00010679"/>
    </source>
</evidence>
<dbReference type="EC" id="4.2.99.18" evidence="2"/>
<dbReference type="Pfam" id="PF07934">
    <property type="entry name" value="OGG_N"/>
    <property type="match status" value="1"/>
</dbReference>
<dbReference type="Pfam" id="PF00730">
    <property type="entry name" value="HhH-GPD"/>
    <property type="match status" value="1"/>
</dbReference>
<dbReference type="HOGENOM" id="CLU_027543_3_0_9"/>
<dbReference type="InterPro" id="IPR012904">
    <property type="entry name" value="OGG_N"/>
</dbReference>
<evidence type="ECO:0000256" key="2">
    <source>
        <dbReference type="ARBA" id="ARBA00012720"/>
    </source>
</evidence>
<evidence type="ECO:0000256" key="5">
    <source>
        <dbReference type="ARBA" id="ARBA00023204"/>
    </source>
</evidence>
<evidence type="ECO:0000256" key="4">
    <source>
        <dbReference type="ARBA" id="ARBA00022801"/>
    </source>
</evidence>
<reference evidence="11 12" key="1">
    <citation type="submission" date="2011-06" db="EMBL/GenBank/DDBJ databases">
        <authorList>
            <person name="Muzny D."/>
            <person name="Qin X."/>
            <person name="Deng J."/>
            <person name="Jiang H."/>
            <person name="Liu Y."/>
            <person name="Qu J."/>
            <person name="Song X.-Z."/>
            <person name="Zhang L."/>
            <person name="Thornton R."/>
            <person name="Coyle M."/>
            <person name="Francisco L."/>
            <person name="Jackson L."/>
            <person name="Javaid M."/>
            <person name="Korchina V."/>
            <person name="Kovar C."/>
            <person name="Mata R."/>
            <person name="Mathew T."/>
            <person name="Ngo R."/>
            <person name="Nguyen L."/>
            <person name="Nguyen N."/>
            <person name="Okwuonu G."/>
            <person name="Ongeri F."/>
            <person name="Pham C."/>
            <person name="Simmons D."/>
            <person name="Wilczek-Boney K."/>
            <person name="Hale W."/>
            <person name="Jakkamsetti A."/>
            <person name="Pham P."/>
            <person name="Ruth R."/>
            <person name="San Lucas F."/>
            <person name="Warren J."/>
            <person name="Zhang J."/>
            <person name="Zhao Z."/>
            <person name="Zhou C."/>
            <person name="Zhu D."/>
            <person name="Lee S."/>
            <person name="Bess C."/>
            <person name="Blankenburg K."/>
            <person name="Forbes L."/>
            <person name="Fu Q."/>
            <person name="Gubbala S."/>
            <person name="Hirani K."/>
            <person name="Jayaseelan J.C."/>
            <person name="Lara F."/>
            <person name="Munidasa M."/>
            <person name="Palculict T."/>
            <person name="Patil S."/>
            <person name="Pu L.-L."/>
            <person name="Saada N."/>
            <person name="Tang L."/>
            <person name="Weissenberger G."/>
            <person name="Zhu Y."/>
            <person name="Hemphill L."/>
            <person name="Shang Y."/>
            <person name="Youmans B."/>
            <person name="Ayvaz T."/>
            <person name="Ross M."/>
            <person name="Santibanez J."/>
            <person name="Aqrawi P."/>
            <person name="Gross S."/>
            <person name="Joshi V."/>
            <person name="Fowler G."/>
            <person name="Nazareth L."/>
            <person name="Reid J."/>
            <person name="Worley K."/>
            <person name="Petrosino J."/>
            <person name="Highlander S."/>
            <person name="Gibbs R."/>
        </authorList>
    </citation>
    <scope>NUCLEOTIDE SEQUENCE [LARGE SCALE GENOMIC DNA]</scope>
    <source>
        <strain evidence="11 12">ATCC 29427</strain>
    </source>
</reference>
<keyword evidence="5" id="KW-0234">DNA repair</keyword>
<dbReference type="PANTHER" id="PTHR10242">
    <property type="entry name" value="8-OXOGUANINE DNA GLYCOSYLASE"/>
    <property type="match status" value="1"/>
</dbReference>
<comment type="catalytic activity">
    <reaction evidence="9">
        <text>2'-deoxyribonucleotide-(2'-deoxyribose 5'-phosphate)-2'-deoxyribonucleotide-DNA = a 3'-end 2'-deoxyribonucleotide-(2,3-dehydro-2,3-deoxyribose 5'-phosphate)-DNA + a 5'-end 5'-phospho-2'-deoxyribonucleoside-DNA + H(+)</text>
        <dbReference type="Rhea" id="RHEA:66592"/>
        <dbReference type="Rhea" id="RHEA-COMP:13180"/>
        <dbReference type="Rhea" id="RHEA-COMP:16897"/>
        <dbReference type="Rhea" id="RHEA-COMP:17067"/>
        <dbReference type="ChEBI" id="CHEBI:15378"/>
        <dbReference type="ChEBI" id="CHEBI:136412"/>
        <dbReference type="ChEBI" id="CHEBI:157695"/>
        <dbReference type="ChEBI" id="CHEBI:167181"/>
        <dbReference type="EC" id="4.2.99.18"/>
    </reaction>
</comment>
<protein>
    <recommendedName>
        <fullName evidence="2">DNA-(apurinic or apyrimidinic site) lyase</fullName>
        <ecNumber evidence="2">4.2.99.18</ecNumber>
    </recommendedName>
</protein>
<dbReference type="EMBL" id="AGBB01000050">
    <property type="protein sequence ID" value="EGY80281.1"/>
    <property type="molecule type" value="Genomic_DNA"/>
</dbReference>
<dbReference type="Gene3D" id="3.30.310.260">
    <property type="match status" value="1"/>
</dbReference>
<feature type="domain" description="HhH-GPD" evidence="10">
    <location>
        <begin position="124"/>
        <end position="284"/>
    </location>
</feature>
<dbReference type="Proteomes" id="UP000003422">
    <property type="component" value="Unassembled WGS sequence"/>
</dbReference>
<evidence type="ECO:0000256" key="8">
    <source>
        <dbReference type="ARBA" id="ARBA00023295"/>
    </source>
</evidence>
<evidence type="ECO:0000256" key="3">
    <source>
        <dbReference type="ARBA" id="ARBA00022763"/>
    </source>
</evidence>
<dbReference type="InterPro" id="IPR011257">
    <property type="entry name" value="DNA_glycosylase"/>
</dbReference>
<dbReference type="SUPFAM" id="SSF48150">
    <property type="entry name" value="DNA-glycosylase"/>
    <property type="match status" value="1"/>
</dbReference>
<dbReference type="Gene3D" id="1.10.340.30">
    <property type="entry name" value="Hypothetical protein, domain 2"/>
    <property type="match status" value="1"/>
</dbReference>
<proteinExistence type="inferred from homology"/>
<dbReference type="GO" id="GO:0003684">
    <property type="term" value="F:damaged DNA binding"/>
    <property type="evidence" value="ECO:0007669"/>
    <property type="project" value="InterPro"/>
</dbReference>
<evidence type="ECO:0000313" key="11">
    <source>
        <dbReference type="EMBL" id="EGY80281.1"/>
    </source>
</evidence>
<keyword evidence="6 11" id="KW-0456">Lyase</keyword>
<dbReference type="AlphaFoldDB" id="G4D2H0"/>
<dbReference type="eggNOG" id="COG0122">
    <property type="taxonomic scope" value="Bacteria"/>
</dbReference>
<evidence type="ECO:0000256" key="9">
    <source>
        <dbReference type="ARBA" id="ARBA00044632"/>
    </source>
</evidence>
<keyword evidence="3" id="KW-0227">DNA damage</keyword>
<dbReference type="GO" id="GO:0008534">
    <property type="term" value="F:oxidized purine nucleobase lesion DNA N-glycosylase activity"/>
    <property type="evidence" value="ECO:0007669"/>
    <property type="project" value="InterPro"/>
</dbReference>
<dbReference type="GO" id="GO:0006284">
    <property type="term" value="P:base-excision repair"/>
    <property type="evidence" value="ECO:0007669"/>
    <property type="project" value="InterPro"/>
</dbReference>
<comment type="similarity">
    <text evidence="1">Belongs to the type-1 OGG1 family.</text>
</comment>
<evidence type="ECO:0000313" key="12">
    <source>
        <dbReference type="Proteomes" id="UP000003422"/>
    </source>
</evidence>
<dbReference type="PATRIC" id="fig|997350.3.peg.575"/>
<dbReference type="CDD" id="cd00056">
    <property type="entry name" value="ENDO3c"/>
    <property type="match status" value="1"/>
</dbReference>
<dbReference type="PANTHER" id="PTHR10242:SF2">
    <property type="entry name" value="N-GLYCOSYLASE_DNA LYASE"/>
    <property type="match status" value="1"/>
</dbReference>
<organism evidence="11 12">
    <name type="scientific">Peptoniphilus indolicus ATCC 29427</name>
    <dbReference type="NCBI Taxonomy" id="997350"/>
    <lineage>
        <taxon>Bacteria</taxon>
        <taxon>Bacillati</taxon>
        <taxon>Bacillota</taxon>
        <taxon>Tissierellia</taxon>
        <taxon>Tissierellales</taxon>
        <taxon>Peptoniphilaceae</taxon>
        <taxon>Peptoniphilus</taxon>
    </lineage>
</organism>
<sequence length="291" mass="33702">MRRKMKIESLEGKVLLRGVTNFMPKQIFECGQAFRWEAEEDGSYTTVAFGRVLNVKVVDGVVELNTTIEEFEKIWRDYFDLDRDYLSMIEELSFEETLKDAVEYGRGIRILNQDPFETIISFIISQNSNITRIKKAVNFIADKYGEKIDETHSRFPTPEELAKASVEDLREKARVGYRDRYIVESAQMISNGMLDMELLRTADIETARKELMKLPGVGPKVCDCILLFAFKRSESFPVDVWIKRVMEELYLGKATPKNKIADEGRRIFGENAGFAQQYLFYYGRENKVGKV</sequence>
<evidence type="ECO:0000256" key="6">
    <source>
        <dbReference type="ARBA" id="ARBA00023239"/>
    </source>
</evidence>
<dbReference type="InterPro" id="IPR023170">
    <property type="entry name" value="HhH_base_excis_C"/>
</dbReference>